<sequence>MVLAQDSLTGRRTPDLRKRRAPSPSRETGYEPDNLSHKKRRFDHPPIPPPGFWDRLSYIPLTRRALRESQRREAQFSRKQESGNRCSCAPRRTDHASRLVQQLSPACLRQLQRFARQGGPDLQDIRGASTTFSFLARSAAYD</sequence>
<organism evidence="1 2">
    <name type="scientific">Purpureocillium lilacinum</name>
    <name type="common">Paecilomyces lilacinus</name>
    <dbReference type="NCBI Taxonomy" id="33203"/>
    <lineage>
        <taxon>Eukaryota</taxon>
        <taxon>Fungi</taxon>
        <taxon>Dikarya</taxon>
        <taxon>Ascomycota</taxon>
        <taxon>Pezizomycotina</taxon>
        <taxon>Sordariomycetes</taxon>
        <taxon>Hypocreomycetidae</taxon>
        <taxon>Hypocreales</taxon>
        <taxon>Ophiocordycipitaceae</taxon>
        <taxon>Purpureocillium</taxon>
    </lineage>
</organism>
<dbReference type="EMBL" id="JBGNUJ010000007">
    <property type="protein sequence ID" value="KAL3957310.1"/>
    <property type="molecule type" value="Genomic_DNA"/>
</dbReference>
<protein>
    <submittedName>
        <fullName evidence="1">Uncharacterized protein</fullName>
    </submittedName>
</protein>
<dbReference type="Proteomes" id="UP001638806">
    <property type="component" value="Unassembled WGS sequence"/>
</dbReference>
<evidence type="ECO:0000313" key="2">
    <source>
        <dbReference type="Proteomes" id="UP001638806"/>
    </source>
</evidence>
<keyword evidence="2" id="KW-1185">Reference proteome</keyword>
<evidence type="ECO:0000313" key="1">
    <source>
        <dbReference type="EMBL" id="KAL3957310.1"/>
    </source>
</evidence>
<gene>
    <name evidence="1" type="ORF">ACCO45_007888</name>
</gene>
<reference evidence="1" key="1">
    <citation type="submission" date="2024-12" db="EMBL/GenBank/DDBJ databases">
        <title>Comparative genomics and development of molecular markers within Purpureocillium lilacinum and among Purpureocillium species.</title>
        <authorList>
            <person name="Yeh Z.-Y."/>
            <person name="Ni N.-T."/>
            <person name="Lo P.-H."/>
            <person name="Mushyakhwo K."/>
            <person name="Lin C.-F."/>
            <person name="Nai Y.-S."/>
        </authorList>
    </citation>
    <scope>NUCLEOTIDE SEQUENCE</scope>
    <source>
        <strain evidence="1">NCHU-NPUST-175</strain>
    </source>
</reference>
<comment type="caution">
    <text evidence="1">The sequence shown here is derived from an EMBL/GenBank/DDBJ whole genome shotgun (WGS) entry which is preliminary data.</text>
</comment>
<accession>A0ACC4DLQ0</accession>
<proteinExistence type="predicted"/>
<name>A0ACC4DLQ0_PURLI</name>